<feature type="repeat" description="TPR" evidence="1">
    <location>
        <begin position="49"/>
        <end position="82"/>
    </location>
</feature>
<organism evidence="2 3">
    <name type="scientific">Catenovulum sediminis</name>
    <dbReference type="NCBI Taxonomy" id="1740262"/>
    <lineage>
        <taxon>Bacteria</taxon>
        <taxon>Pseudomonadati</taxon>
        <taxon>Pseudomonadota</taxon>
        <taxon>Gammaproteobacteria</taxon>
        <taxon>Alteromonadales</taxon>
        <taxon>Alteromonadaceae</taxon>
        <taxon>Catenovulum</taxon>
    </lineage>
</organism>
<dbReference type="SMART" id="SM00028">
    <property type="entry name" value="TPR"/>
    <property type="match status" value="4"/>
</dbReference>
<protein>
    <submittedName>
        <fullName evidence="2">Type IV pilus biogenesis/stability protein PilW</fullName>
    </submittedName>
</protein>
<dbReference type="Pfam" id="PF00515">
    <property type="entry name" value="TPR_1"/>
    <property type="match status" value="1"/>
</dbReference>
<comment type="caution">
    <text evidence="2">The sequence shown here is derived from an EMBL/GenBank/DDBJ whole genome shotgun (WGS) entry which is preliminary data.</text>
</comment>
<dbReference type="EMBL" id="JBELOE010000280">
    <property type="protein sequence ID" value="MER2493951.1"/>
    <property type="molecule type" value="Genomic_DNA"/>
</dbReference>
<dbReference type="InterPro" id="IPR019734">
    <property type="entry name" value="TPR_rpt"/>
</dbReference>
<dbReference type="Gene3D" id="1.25.40.10">
    <property type="entry name" value="Tetratricopeptide repeat domain"/>
    <property type="match status" value="1"/>
</dbReference>
<dbReference type="Proteomes" id="UP001467690">
    <property type="component" value="Unassembled WGS sequence"/>
</dbReference>
<evidence type="ECO:0000256" key="1">
    <source>
        <dbReference type="PROSITE-ProRule" id="PRU00339"/>
    </source>
</evidence>
<proteinExistence type="predicted"/>
<dbReference type="RefSeq" id="WP_143872387.1">
    <property type="nucleotide sequence ID" value="NZ_CP041660.1"/>
</dbReference>
<dbReference type="NCBIfam" id="TIGR02521">
    <property type="entry name" value="type_IV_pilW"/>
    <property type="match status" value="1"/>
</dbReference>
<gene>
    <name evidence="2" type="primary">pilW</name>
    <name evidence="2" type="ORF">ABS311_18920</name>
</gene>
<evidence type="ECO:0000313" key="2">
    <source>
        <dbReference type="EMBL" id="MER2493951.1"/>
    </source>
</evidence>
<dbReference type="InterPro" id="IPR013360">
    <property type="entry name" value="Pilus_4_PilW"/>
</dbReference>
<dbReference type="InterPro" id="IPR011990">
    <property type="entry name" value="TPR-like_helical_dom_sf"/>
</dbReference>
<keyword evidence="1" id="KW-0802">TPR repeat</keyword>
<feature type="repeat" description="TPR" evidence="1">
    <location>
        <begin position="83"/>
        <end position="116"/>
    </location>
</feature>
<keyword evidence="3" id="KW-1185">Reference proteome</keyword>
<dbReference type="Pfam" id="PF13181">
    <property type="entry name" value="TPR_8"/>
    <property type="match status" value="1"/>
</dbReference>
<accession>A0ABV1RLZ2</accession>
<name>A0ABV1RLZ2_9ALTE</name>
<dbReference type="PROSITE" id="PS50005">
    <property type="entry name" value="TPR"/>
    <property type="match status" value="2"/>
</dbReference>
<evidence type="ECO:0000313" key="3">
    <source>
        <dbReference type="Proteomes" id="UP001467690"/>
    </source>
</evidence>
<dbReference type="SUPFAM" id="SSF48452">
    <property type="entry name" value="TPR-like"/>
    <property type="match status" value="1"/>
</dbReference>
<sequence>MLKWFKNTYTRLGISLVLCAVLPACVSQKSYIGSDKPFIEKKSTPIEAAKNRIALGLTYLQKGNAAQAKFNLDKALEFAPDMAEAHYSMAYYYQVVKETEKAEKAYQKVIELDSNNGDAFNNYGAFLCDQGKVTKAREMFLQALEIDSYIRVAQTYENLGLCLYDTGDTSLYPDVIDYLDSALGYNPRLNKSLNVLLDIYQQQENWQKALETFQQLEAYTTATAELYLKGYQIAKKLDKKRVANEYARRILTQYSSSPQANQIRQALLQ</sequence>
<dbReference type="PANTHER" id="PTHR44395:SF1">
    <property type="entry name" value="PROTEIN O-MANNOSYL-TRANSFERASE TMTC3"/>
    <property type="match status" value="1"/>
</dbReference>
<reference evidence="2 3" key="1">
    <citation type="submission" date="2024-06" db="EMBL/GenBank/DDBJ databases">
        <authorList>
            <person name="Chen R.Y."/>
        </authorList>
    </citation>
    <scope>NUCLEOTIDE SEQUENCE [LARGE SCALE GENOMIC DNA]</scope>
    <source>
        <strain evidence="2 3">D2</strain>
    </source>
</reference>
<dbReference type="PANTHER" id="PTHR44395">
    <property type="match status" value="1"/>
</dbReference>